<dbReference type="EMBL" id="LAZR01052104">
    <property type="protein sequence ID" value="KKK83688.1"/>
    <property type="molecule type" value="Genomic_DNA"/>
</dbReference>
<sequence length="198" mass="22469">CEYSGIVRDAFIARGHDAMSCDLLPTESPGPHYQGDVFNIINDGWDMMIGFPPCTFITYAGTRHWDNPGRLENRLEALQFFAQLWLAPVDKICLENPRGCASPVIAKYSQLINPYYFGDSFSKPTCLWLKKLPLLQHSETDTLFEQRTHVDKGEFVEFVTNKGTIKKEAKWYRELGGNSHARSKTFPGIADAMAEQWG</sequence>
<dbReference type="AlphaFoldDB" id="A0A0F8YQH6"/>
<organism evidence="1">
    <name type="scientific">marine sediment metagenome</name>
    <dbReference type="NCBI Taxonomy" id="412755"/>
    <lineage>
        <taxon>unclassified sequences</taxon>
        <taxon>metagenomes</taxon>
        <taxon>ecological metagenomes</taxon>
    </lineage>
</organism>
<name>A0A0F8YQH6_9ZZZZ</name>
<gene>
    <name evidence="1" type="ORF">LCGC14_2790860</name>
</gene>
<accession>A0A0F8YQH6</accession>
<reference evidence="1" key="1">
    <citation type="journal article" date="2015" name="Nature">
        <title>Complex archaea that bridge the gap between prokaryotes and eukaryotes.</title>
        <authorList>
            <person name="Spang A."/>
            <person name="Saw J.H."/>
            <person name="Jorgensen S.L."/>
            <person name="Zaremba-Niedzwiedzka K."/>
            <person name="Martijn J."/>
            <person name="Lind A.E."/>
            <person name="van Eijk R."/>
            <person name="Schleper C."/>
            <person name="Guy L."/>
            <person name="Ettema T.J."/>
        </authorList>
    </citation>
    <scope>NUCLEOTIDE SEQUENCE</scope>
</reference>
<proteinExistence type="predicted"/>
<protein>
    <recommendedName>
        <fullName evidence="2">DNA cytosine methyltransferase</fullName>
    </recommendedName>
</protein>
<evidence type="ECO:0000313" key="1">
    <source>
        <dbReference type="EMBL" id="KKK83688.1"/>
    </source>
</evidence>
<feature type="non-terminal residue" evidence="1">
    <location>
        <position position="1"/>
    </location>
</feature>
<comment type="caution">
    <text evidence="1">The sequence shown here is derived from an EMBL/GenBank/DDBJ whole genome shotgun (WGS) entry which is preliminary data.</text>
</comment>
<evidence type="ECO:0008006" key="2">
    <source>
        <dbReference type="Google" id="ProtNLM"/>
    </source>
</evidence>